<dbReference type="PANTHER" id="PTHR13847">
    <property type="entry name" value="SARCOSINE DEHYDROGENASE-RELATED"/>
    <property type="match status" value="1"/>
</dbReference>
<dbReference type="SUPFAM" id="SSF54373">
    <property type="entry name" value="FAD-linked reductases, C-terminal domain"/>
    <property type="match status" value="1"/>
</dbReference>
<dbReference type="PANTHER" id="PTHR13847:SF289">
    <property type="entry name" value="GLYCINE OXIDASE"/>
    <property type="match status" value="1"/>
</dbReference>
<evidence type="ECO:0000256" key="4">
    <source>
        <dbReference type="SAM" id="Phobius"/>
    </source>
</evidence>
<dbReference type="EC" id="1.4.3.19" evidence="6"/>
<keyword evidence="4" id="KW-0812">Transmembrane</keyword>
<evidence type="ECO:0000256" key="1">
    <source>
        <dbReference type="ARBA" id="ARBA00004948"/>
    </source>
</evidence>
<organism evidence="6 7">
    <name type="scientific">Fodinibius salicampi</name>
    <dbReference type="NCBI Taxonomy" id="1920655"/>
    <lineage>
        <taxon>Bacteria</taxon>
        <taxon>Pseudomonadati</taxon>
        <taxon>Balneolota</taxon>
        <taxon>Balneolia</taxon>
        <taxon>Balneolales</taxon>
        <taxon>Balneolaceae</taxon>
        <taxon>Fodinibius</taxon>
    </lineage>
</organism>
<keyword evidence="4" id="KW-0472">Membrane</keyword>
<dbReference type="Proteomes" id="UP001207337">
    <property type="component" value="Unassembled WGS sequence"/>
</dbReference>
<feature type="domain" description="FAD dependent oxidoreductase" evidence="5">
    <location>
        <begin position="8"/>
        <end position="347"/>
    </location>
</feature>
<dbReference type="GO" id="GO:0043799">
    <property type="term" value="F:glycine oxidase activity"/>
    <property type="evidence" value="ECO:0007669"/>
    <property type="project" value="UniProtKB-EC"/>
</dbReference>
<dbReference type="InterPro" id="IPR006076">
    <property type="entry name" value="FAD-dep_OxRdtase"/>
</dbReference>
<dbReference type="InterPro" id="IPR036188">
    <property type="entry name" value="FAD/NAD-bd_sf"/>
</dbReference>
<proteinExistence type="predicted"/>
<name>A0ABT3Q2Y3_9BACT</name>
<evidence type="ECO:0000256" key="2">
    <source>
        <dbReference type="ARBA" id="ARBA00022977"/>
    </source>
</evidence>
<dbReference type="EMBL" id="JAJNDC010000005">
    <property type="protein sequence ID" value="MCW9714441.1"/>
    <property type="molecule type" value="Genomic_DNA"/>
</dbReference>
<dbReference type="Gene3D" id="3.30.9.10">
    <property type="entry name" value="D-Amino Acid Oxidase, subunit A, domain 2"/>
    <property type="match status" value="1"/>
</dbReference>
<keyword evidence="7" id="KW-1185">Reference proteome</keyword>
<evidence type="ECO:0000256" key="3">
    <source>
        <dbReference type="ARBA" id="ARBA00023002"/>
    </source>
</evidence>
<dbReference type="NCBIfam" id="TIGR02352">
    <property type="entry name" value="thiamin_ThiO"/>
    <property type="match status" value="1"/>
</dbReference>
<dbReference type="Gene3D" id="3.50.50.60">
    <property type="entry name" value="FAD/NAD(P)-binding domain"/>
    <property type="match status" value="1"/>
</dbReference>
<sequence>MQNKSQHIAIIGGGIIGLGIGWQLARRGVEVTVFEKGRAGGEASWVAAGMLAPYAEVGFEEIDLMKLGQRSLQLYPQLLDELSEEVSSVPVFDRCGTLMTGIDRDDTERLKRLYDFREELELSVELITGTEARAREPLLSPNVVSGIWLPEDSQIDNRKLVQALRKALEQAGGKLREKTKVEKIKTRNSSVEGIVTGNSEYAFDKVVVAAGCWSQQLAGIPERFRPPIRPVKGQVVTLEKTDDCPLKGTVRSPRMYMVPKEDGTIRLGATSEEKGFDKRPTAGGQKELLEDGWEIVPSIFDLPLVETIAGLRPASRDHAPIIGETNIPGLFYATGHYRHGILLTPVTVYTLVDEILDGTVPPWMKPFRPQRFS</sequence>
<keyword evidence="4" id="KW-1133">Transmembrane helix</keyword>
<keyword evidence="2" id="KW-0784">Thiamine biosynthesis</keyword>
<keyword evidence="3 6" id="KW-0560">Oxidoreductase</keyword>
<reference evidence="6 7" key="1">
    <citation type="submission" date="2021-11" db="EMBL/GenBank/DDBJ databases">
        <title>Aliifidinibius sp. nov., a new bacterium isolated from saline soil.</title>
        <authorList>
            <person name="Galisteo C."/>
            <person name="De La Haba R."/>
            <person name="Sanchez-Porro C."/>
            <person name="Ventosa A."/>
        </authorList>
    </citation>
    <scope>NUCLEOTIDE SEQUENCE [LARGE SCALE GENOMIC DNA]</scope>
    <source>
        <strain evidence="6 7">KACC 190600</strain>
    </source>
</reference>
<dbReference type="SUPFAM" id="SSF51905">
    <property type="entry name" value="FAD/NAD(P)-binding domain"/>
    <property type="match status" value="1"/>
</dbReference>
<comment type="caution">
    <text evidence="6">The sequence shown here is derived from an EMBL/GenBank/DDBJ whole genome shotgun (WGS) entry which is preliminary data.</text>
</comment>
<evidence type="ECO:0000313" key="7">
    <source>
        <dbReference type="Proteomes" id="UP001207337"/>
    </source>
</evidence>
<protein>
    <submittedName>
        <fullName evidence="6">Glycine oxidase ThiO</fullName>
        <ecNumber evidence="6">1.4.3.19</ecNumber>
    </submittedName>
</protein>
<dbReference type="InterPro" id="IPR012727">
    <property type="entry name" value="Gly_oxidase_ThiO"/>
</dbReference>
<feature type="transmembrane region" description="Helical" evidence="4">
    <location>
        <begin position="7"/>
        <end position="25"/>
    </location>
</feature>
<evidence type="ECO:0000259" key="5">
    <source>
        <dbReference type="Pfam" id="PF01266"/>
    </source>
</evidence>
<dbReference type="RefSeq" id="WP_265791725.1">
    <property type="nucleotide sequence ID" value="NZ_BAABRS010000005.1"/>
</dbReference>
<gene>
    <name evidence="6" type="primary">thiO</name>
    <name evidence="6" type="ORF">LQ318_16160</name>
</gene>
<dbReference type="Pfam" id="PF01266">
    <property type="entry name" value="DAO"/>
    <property type="match status" value="1"/>
</dbReference>
<comment type="pathway">
    <text evidence="1">Cofactor biosynthesis; thiamine diphosphate biosynthesis.</text>
</comment>
<evidence type="ECO:0000313" key="6">
    <source>
        <dbReference type="EMBL" id="MCW9714441.1"/>
    </source>
</evidence>
<accession>A0ABT3Q2Y3</accession>